<dbReference type="InterPro" id="IPR029044">
    <property type="entry name" value="Nucleotide-diphossugar_trans"/>
</dbReference>
<keyword evidence="3" id="KW-0472">Membrane</keyword>
<dbReference type="EMBL" id="OU594945">
    <property type="protein sequence ID" value="CAG9289340.1"/>
    <property type="molecule type" value="Genomic_DNA"/>
</dbReference>
<evidence type="ECO:0000256" key="1">
    <source>
        <dbReference type="ARBA" id="ARBA00004370"/>
    </source>
</evidence>
<evidence type="ECO:0000256" key="5">
    <source>
        <dbReference type="SAM" id="MobiDB-lite"/>
    </source>
</evidence>
<evidence type="ECO:0000256" key="3">
    <source>
        <dbReference type="ARBA" id="ARBA00023136"/>
    </source>
</evidence>
<name>A0A8J9TCC4_PHATR</name>
<keyword evidence="4" id="KW-1015">Disulfide bond</keyword>
<dbReference type="Pfam" id="PF09258">
    <property type="entry name" value="Glyco_transf_64"/>
    <property type="match status" value="1"/>
</dbReference>
<feature type="region of interest" description="Disordered" evidence="5">
    <location>
        <begin position="1"/>
        <end position="30"/>
    </location>
</feature>
<feature type="compositionally biased region" description="Basic and acidic residues" evidence="5">
    <location>
        <begin position="20"/>
        <end position="30"/>
    </location>
</feature>
<dbReference type="Gene3D" id="3.90.550.10">
    <property type="entry name" value="Spore Coat Polysaccharide Biosynthesis Protein SpsA, Chain A"/>
    <property type="match status" value="1"/>
</dbReference>
<evidence type="ECO:0000313" key="7">
    <source>
        <dbReference type="EMBL" id="CAG9289340.1"/>
    </source>
</evidence>
<protein>
    <recommendedName>
        <fullName evidence="6">Glycosyl transferase 64 domain-containing protein</fullName>
    </recommendedName>
</protein>
<feature type="domain" description="Glycosyl transferase 64" evidence="6">
    <location>
        <begin position="113"/>
        <end position="367"/>
    </location>
</feature>
<keyword evidence="2" id="KW-0808">Transferase</keyword>
<dbReference type="GO" id="GO:0016020">
    <property type="term" value="C:membrane"/>
    <property type="evidence" value="ECO:0007669"/>
    <property type="project" value="UniProtKB-SubCell"/>
</dbReference>
<dbReference type="SUPFAM" id="SSF53448">
    <property type="entry name" value="Nucleotide-diphospho-sugar transferases"/>
    <property type="match status" value="1"/>
</dbReference>
<dbReference type="GO" id="GO:0016757">
    <property type="term" value="F:glycosyltransferase activity"/>
    <property type="evidence" value="ECO:0007669"/>
    <property type="project" value="InterPro"/>
</dbReference>
<organism evidence="7">
    <name type="scientific">Phaeodactylum tricornutum</name>
    <name type="common">Diatom</name>
    <dbReference type="NCBI Taxonomy" id="2850"/>
    <lineage>
        <taxon>Eukaryota</taxon>
        <taxon>Sar</taxon>
        <taxon>Stramenopiles</taxon>
        <taxon>Ochrophyta</taxon>
        <taxon>Bacillariophyta</taxon>
        <taxon>Bacillariophyceae</taxon>
        <taxon>Bacillariophycidae</taxon>
        <taxon>Naviculales</taxon>
        <taxon>Phaeodactylaceae</taxon>
        <taxon>Phaeodactylum</taxon>
    </lineage>
</organism>
<evidence type="ECO:0000256" key="2">
    <source>
        <dbReference type="ARBA" id="ARBA00022679"/>
    </source>
</evidence>
<reference evidence="7" key="1">
    <citation type="submission" date="2022-02" db="EMBL/GenBank/DDBJ databases">
        <authorList>
            <person name="Giguere J D."/>
        </authorList>
    </citation>
    <scope>NUCLEOTIDE SEQUENCE</scope>
    <source>
        <strain evidence="7">CCAP 1055/1</strain>
    </source>
</reference>
<sequence>MHPSGSVGATAGASSSTRAVEMRSRASEMDLETRPFVTDRKVHRTPHSTGNSFRRIGQQLRLRWSLLSMSARIICALCLPLLLIHVTVGTADWLWGGYQKTLPNVATSSATDFAVVINTYKRPNMLREAVQHYAQICGPRFGVGQVFVVWAELDVVPPEPSTFLESAGTRGVKTPAEVHMVAVAKDSLNSRFLPIERLRSDAIFMVDDDVRVDCQSLRQGFWAWKASPHSMVGYYPRLAQAPRRRQSVDTVGAEYVYHSWPMVFWKSRLNFILTKAGFVHRRYLTIYSDPSQHPVEILDYVDQHFNCEDVAMSMLVANVTRAETGTPALPIYVEASVSDQGLFGGISTGSGHMSQRSRCLTDLTKVYIQHGWSPPLDRTFALADASWVQHAPGTWWQHRPSNVFEWFALENVFQ</sequence>
<gene>
    <name evidence="7" type="ORF">PTTT1_LOCUS41351</name>
</gene>
<dbReference type="AlphaFoldDB" id="A0A8J9TCC4"/>
<dbReference type="InterPro" id="IPR004263">
    <property type="entry name" value="Exostosin"/>
</dbReference>
<evidence type="ECO:0000259" key="6">
    <source>
        <dbReference type="Pfam" id="PF09258"/>
    </source>
</evidence>
<dbReference type="PANTHER" id="PTHR48261">
    <property type="entry name" value="ACETYLGLUCOSAMINYLTRANSFERASE"/>
    <property type="match status" value="1"/>
</dbReference>
<comment type="subcellular location">
    <subcellularLocation>
        <location evidence="1">Membrane</location>
    </subcellularLocation>
</comment>
<dbReference type="Proteomes" id="UP000836788">
    <property type="component" value="Chromosome 4"/>
</dbReference>
<dbReference type="PANTHER" id="PTHR48261:SF2">
    <property type="entry name" value="ACETYLGLUCOSAMINYLTRANSFERASE"/>
    <property type="match status" value="1"/>
</dbReference>
<proteinExistence type="predicted"/>
<dbReference type="InterPro" id="IPR015338">
    <property type="entry name" value="GT64_dom"/>
</dbReference>
<accession>A0A8J9TCC4</accession>
<feature type="compositionally biased region" description="Low complexity" evidence="5">
    <location>
        <begin position="1"/>
        <end position="19"/>
    </location>
</feature>
<evidence type="ECO:0000256" key="4">
    <source>
        <dbReference type="ARBA" id="ARBA00023157"/>
    </source>
</evidence>